<dbReference type="RefSeq" id="WP_043917577.1">
    <property type="nucleotide sequence ID" value="NZ_FZPF01000002.1"/>
</dbReference>
<dbReference type="Pfam" id="PF00903">
    <property type="entry name" value="Glyoxalase"/>
    <property type="match status" value="1"/>
</dbReference>
<evidence type="ECO:0000259" key="1">
    <source>
        <dbReference type="PROSITE" id="PS51819"/>
    </source>
</evidence>
<comment type="caution">
    <text evidence="2">The sequence shown here is derived from an EMBL/GenBank/DDBJ whole genome shotgun (WGS) entry which is preliminary data.</text>
</comment>
<dbReference type="SUPFAM" id="SSF54593">
    <property type="entry name" value="Glyoxalase/Bleomycin resistance protein/Dihydroxybiphenyl dioxygenase"/>
    <property type="match status" value="1"/>
</dbReference>
<gene>
    <name evidence="2" type="ORF">jaqu_07330</name>
</gene>
<dbReference type="InterPro" id="IPR029068">
    <property type="entry name" value="Glyas_Bleomycin-R_OHBP_Dase"/>
</dbReference>
<protein>
    <submittedName>
        <fullName evidence="2">Glyoxalase-like domain protein</fullName>
    </submittedName>
</protein>
<dbReference type="Gene3D" id="3.30.720.110">
    <property type="match status" value="1"/>
</dbReference>
<feature type="domain" description="VOC" evidence="1">
    <location>
        <begin position="4"/>
        <end position="118"/>
    </location>
</feature>
<reference evidence="2 3" key="1">
    <citation type="submission" date="2015-02" db="EMBL/GenBank/DDBJ databases">
        <title>Genome Sequence of Jannaschia aquimarina DSM28248, a member of the Roseobacter clade.</title>
        <authorList>
            <person name="Voget S."/>
            <person name="Daniel R."/>
        </authorList>
    </citation>
    <scope>NUCLEOTIDE SEQUENCE [LARGE SCALE GENOMIC DNA]</scope>
    <source>
        <strain evidence="2 3">GSW-M26</strain>
    </source>
</reference>
<dbReference type="PROSITE" id="PS51819">
    <property type="entry name" value="VOC"/>
    <property type="match status" value="1"/>
</dbReference>
<organism evidence="2 3">
    <name type="scientific">Jannaschia aquimarina</name>
    <dbReference type="NCBI Taxonomy" id="935700"/>
    <lineage>
        <taxon>Bacteria</taxon>
        <taxon>Pseudomonadati</taxon>
        <taxon>Pseudomonadota</taxon>
        <taxon>Alphaproteobacteria</taxon>
        <taxon>Rhodobacterales</taxon>
        <taxon>Roseobacteraceae</taxon>
        <taxon>Jannaschia</taxon>
    </lineage>
</organism>
<accession>A0A0D1EIT3</accession>
<dbReference type="PANTHER" id="PTHR34109:SF1">
    <property type="entry name" value="VOC DOMAIN-CONTAINING PROTEIN"/>
    <property type="match status" value="1"/>
</dbReference>
<name>A0A0D1EIT3_9RHOB</name>
<dbReference type="STRING" id="935700.jaqu_07330"/>
<evidence type="ECO:0000313" key="2">
    <source>
        <dbReference type="EMBL" id="KIT17544.1"/>
    </source>
</evidence>
<dbReference type="Gene3D" id="3.30.720.120">
    <property type="match status" value="1"/>
</dbReference>
<dbReference type="Proteomes" id="UP000032232">
    <property type="component" value="Unassembled WGS sequence"/>
</dbReference>
<dbReference type="InterPro" id="IPR037523">
    <property type="entry name" value="VOC_core"/>
</dbReference>
<keyword evidence="3" id="KW-1185">Reference proteome</keyword>
<proteinExistence type="predicted"/>
<dbReference type="OrthoDB" id="9798201at2"/>
<dbReference type="PATRIC" id="fig|935700.4.peg.772"/>
<dbReference type="InterPro" id="IPR004360">
    <property type="entry name" value="Glyas_Fos-R_dOase_dom"/>
</dbReference>
<dbReference type="PANTHER" id="PTHR34109">
    <property type="entry name" value="BNAUNNG04460D PROTEIN-RELATED"/>
    <property type="match status" value="1"/>
</dbReference>
<dbReference type="EMBL" id="JYFE01000017">
    <property type="protein sequence ID" value="KIT17544.1"/>
    <property type="molecule type" value="Genomic_DNA"/>
</dbReference>
<dbReference type="AlphaFoldDB" id="A0A0D1EIT3"/>
<sequence length="128" mass="13625">MAHSPSIVPYLSYRDAALAIEFLTGAFGLSVVQIQKDESGTVVHAELSHGNGVVMLGTGELSKGSPGILLVVDDVDAHHARAVAGGAEVVYGPESTEWGARRWRARDPEGHEWSFGTYQPSTEPPAWG</sequence>
<evidence type="ECO:0000313" key="3">
    <source>
        <dbReference type="Proteomes" id="UP000032232"/>
    </source>
</evidence>